<dbReference type="STRING" id="525245.HMPREF0044_0504"/>
<proteinExistence type="predicted"/>
<evidence type="ECO:0000256" key="3">
    <source>
        <dbReference type="ARBA" id="ARBA00022618"/>
    </source>
</evidence>
<keyword evidence="4 8" id="KW-0812">Transmembrane</keyword>
<comment type="subcellular location">
    <subcellularLocation>
        <location evidence="1">Membrane</location>
    </subcellularLocation>
</comment>
<evidence type="ECO:0000256" key="8">
    <source>
        <dbReference type="SAM" id="Phobius"/>
    </source>
</evidence>
<dbReference type="HOGENOM" id="CLU_047677_2_0_11"/>
<dbReference type="GO" id="GO:0005886">
    <property type="term" value="C:plasma membrane"/>
    <property type="evidence" value="ECO:0007669"/>
    <property type="project" value="TreeGrafter"/>
</dbReference>
<comment type="caution">
    <text evidence="10">The sequence shown here is derived from an EMBL/GenBank/DDBJ whole genome shotgun (WGS) entry which is preliminary data.</text>
</comment>
<dbReference type="InterPro" id="IPR034746">
    <property type="entry name" value="POTRA"/>
</dbReference>
<dbReference type="GO" id="GO:0051301">
    <property type="term" value="P:cell division"/>
    <property type="evidence" value="ECO:0007669"/>
    <property type="project" value="UniProtKB-KW"/>
</dbReference>
<dbReference type="InterPro" id="IPR050487">
    <property type="entry name" value="FtsQ_DivIB"/>
</dbReference>
<gene>
    <name evidence="10" type="ORF">HMPREF0044_0504</name>
</gene>
<feature type="domain" description="POTRA" evidence="9">
    <location>
        <begin position="112"/>
        <end position="181"/>
    </location>
</feature>
<sequence>MLSARESALSVGLGRKTTATGEVTLVEELKLSQPVGSKPSVASKLRGYVAAATAASTFKSKNHQSSELEERRLEVRRAKLRSYSWLGISVVAGLLVVGGLVWAVFFSTLFALNAQQITVVKGSEKVSPAQVQTILRKWDGVPLPRVSTGNMEAELASIPLVKSAEVSRSWPNGLEISLDLRVPVFSVEEAGQWQIYDTEGVQIETSPVIAEGTLRAELTATDPQKRVQALQLMAQVRSQLDVELLEEVAVLRSEGSLLEIVLNSGAVVKWGDASDTPFKLKVLKVLLGQVPAKLYDVSVPAKPVTA</sequence>
<accession>C0VZB4</accession>
<dbReference type="Gene3D" id="3.10.20.310">
    <property type="entry name" value="membrane protein fhac"/>
    <property type="match status" value="1"/>
</dbReference>
<evidence type="ECO:0000256" key="1">
    <source>
        <dbReference type="ARBA" id="ARBA00004370"/>
    </source>
</evidence>
<dbReference type="Pfam" id="PF08478">
    <property type="entry name" value="POTRA_1"/>
    <property type="match status" value="1"/>
</dbReference>
<evidence type="ECO:0000256" key="6">
    <source>
        <dbReference type="ARBA" id="ARBA00023136"/>
    </source>
</evidence>
<dbReference type="PROSITE" id="PS51779">
    <property type="entry name" value="POTRA"/>
    <property type="match status" value="1"/>
</dbReference>
<dbReference type="InterPro" id="IPR013685">
    <property type="entry name" value="POTRA_FtsQ_type"/>
</dbReference>
<name>C0VZB4_9ACTO</name>
<keyword evidence="6 8" id="KW-0472">Membrane</keyword>
<dbReference type="AlphaFoldDB" id="C0VZB4"/>
<keyword evidence="2" id="KW-1003">Cell membrane</keyword>
<dbReference type="EMBL" id="ACFG01000006">
    <property type="protein sequence ID" value="EEH64215.1"/>
    <property type="molecule type" value="Genomic_DNA"/>
</dbReference>
<evidence type="ECO:0000313" key="11">
    <source>
        <dbReference type="Proteomes" id="UP000010301"/>
    </source>
</evidence>
<dbReference type="eggNOG" id="COG1589">
    <property type="taxonomic scope" value="Bacteria"/>
</dbReference>
<keyword evidence="5 8" id="KW-1133">Transmembrane helix</keyword>
<keyword evidence="11" id="KW-1185">Reference proteome</keyword>
<reference evidence="10 11" key="1">
    <citation type="submission" date="2009-01" db="EMBL/GenBank/DDBJ databases">
        <authorList>
            <person name="Qin X."/>
            <person name="Bachman B."/>
            <person name="Battles P."/>
            <person name="Bell A."/>
            <person name="Bess C."/>
            <person name="Bickham C."/>
            <person name="Chaboub L."/>
            <person name="Chen D."/>
            <person name="Coyle M."/>
            <person name="Deiros D.R."/>
            <person name="Dinh H."/>
            <person name="Forbes L."/>
            <person name="Fowler G."/>
            <person name="Francisco L."/>
            <person name="Fu Q."/>
            <person name="Gubbala S."/>
            <person name="Hale W."/>
            <person name="Han Y."/>
            <person name="Hemphill L."/>
            <person name="Highlander S.K."/>
            <person name="Hirani K."/>
            <person name="Hogues M."/>
            <person name="Jackson L."/>
            <person name="Jakkamsetti A."/>
            <person name="Javaid M."/>
            <person name="Jiang H."/>
            <person name="Korchina V."/>
            <person name="Kovar C."/>
            <person name="Lara F."/>
            <person name="Lee S."/>
            <person name="Mata R."/>
            <person name="Mathew T."/>
            <person name="Moen C."/>
            <person name="Morales K."/>
            <person name="Munidasa M."/>
            <person name="Nazareth L."/>
            <person name="Ngo R."/>
            <person name="Nguyen L."/>
            <person name="Okwuonu G."/>
            <person name="Ongeri F."/>
            <person name="Patil S."/>
            <person name="Petrosino J."/>
            <person name="Pham C."/>
            <person name="Pham P."/>
            <person name="Pu L.-L."/>
            <person name="Puazo M."/>
            <person name="Raj R."/>
            <person name="Reid J."/>
            <person name="Rouhana J."/>
            <person name="Saada N."/>
            <person name="Shang Y."/>
            <person name="Simmons D."/>
            <person name="Thornton R."/>
            <person name="Warren J."/>
            <person name="Weissenberger G."/>
            <person name="Zhang J."/>
            <person name="Zhang L."/>
            <person name="Zhou C."/>
            <person name="Zhu D."/>
            <person name="Muzny D."/>
            <person name="Worley K."/>
            <person name="Gibbs R."/>
        </authorList>
    </citation>
    <scope>NUCLEOTIDE SEQUENCE [LARGE SCALE GENOMIC DNA]</scope>
    <source>
        <strain evidence="10 11">DSM 15436</strain>
    </source>
</reference>
<evidence type="ECO:0000256" key="2">
    <source>
        <dbReference type="ARBA" id="ARBA00022475"/>
    </source>
</evidence>
<dbReference type="PANTHER" id="PTHR37820:SF1">
    <property type="entry name" value="CELL DIVISION PROTEIN FTSQ"/>
    <property type="match status" value="1"/>
</dbReference>
<dbReference type="PANTHER" id="PTHR37820">
    <property type="entry name" value="CELL DIVISION PROTEIN DIVIB"/>
    <property type="match status" value="1"/>
</dbReference>
<organism evidence="10 11">
    <name type="scientific">Gleimia coleocanis DSM 15436</name>
    <dbReference type="NCBI Taxonomy" id="525245"/>
    <lineage>
        <taxon>Bacteria</taxon>
        <taxon>Bacillati</taxon>
        <taxon>Actinomycetota</taxon>
        <taxon>Actinomycetes</taxon>
        <taxon>Actinomycetales</taxon>
        <taxon>Actinomycetaceae</taxon>
        <taxon>Gleimia</taxon>
    </lineage>
</organism>
<evidence type="ECO:0000259" key="9">
    <source>
        <dbReference type="PROSITE" id="PS51779"/>
    </source>
</evidence>
<keyword evidence="3" id="KW-0132">Cell division</keyword>
<dbReference type="Proteomes" id="UP000010301">
    <property type="component" value="Unassembled WGS sequence"/>
</dbReference>
<evidence type="ECO:0000256" key="7">
    <source>
        <dbReference type="ARBA" id="ARBA00023306"/>
    </source>
</evidence>
<feature type="transmembrane region" description="Helical" evidence="8">
    <location>
        <begin position="85"/>
        <end position="112"/>
    </location>
</feature>
<evidence type="ECO:0000256" key="4">
    <source>
        <dbReference type="ARBA" id="ARBA00022692"/>
    </source>
</evidence>
<evidence type="ECO:0000313" key="10">
    <source>
        <dbReference type="EMBL" id="EEH64215.1"/>
    </source>
</evidence>
<keyword evidence="7" id="KW-0131">Cell cycle</keyword>
<evidence type="ECO:0000256" key="5">
    <source>
        <dbReference type="ARBA" id="ARBA00022989"/>
    </source>
</evidence>
<protein>
    <submittedName>
        <fullName evidence="10">POTRA domain protein, FtsQ-type</fullName>
    </submittedName>
</protein>